<accession>A0AAD7BLV4</accession>
<evidence type="ECO:0000313" key="1">
    <source>
        <dbReference type="EMBL" id="KAJ7624886.1"/>
    </source>
</evidence>
<comment type="caution">
    <text evidence="1">The sequence shown here is derived from an EMBL/GenBank/DDBJ whole genome shotgun (WGS) entry which is preliminary data.</text>
</comment>
<name>A0AAD7BLV4_9AGAR</name>
<dbReference type="SUPFAM" id="SSF52058">
    <property type="entry name" value="L domain-like"/>
    <property type="match status" value="1"/>
</dbReference>
<dbReference type="AlphaFoldDB" id="A0AAD7BLV4"/>
<dbReference type="Gene3D" id="3.80.10.10">
    <property type="entry name" value="Ribonuclease Inhibitor"/>
    <property type="match status" value="1"/>
</dbReference>
<gene>
    <name evidence="1" type="ORF">FB45DRAFT_88266</name>
</gene>
<dbReference type="Gene3D" id="1.20.1280.50">
    <property type="match status" value="1"/>
</dbReference>
<evidence type="ECO:0008006" key="3">
    <source>
        <dbReference type="Google" id="ProtNLM"/>
    </source>
</evidence>
<evidence type="ECO:0000313" key="2">
    <source>
        <dbReference type="Proteomes" id="UP001221142"/>
    </source>
</evidence>
<keyword evidence="2" id="KW-1185">Reference proteome</keyword>
<reference evidence="1" key="1">
    <citation type="submission" date="2023-03" db="EMBL/GenBank/DDBJ databases">
        <title>Massive genome expansion in bonnet fungi (Mycena s.s.) driven by repeated elements and novel gene families across ecological guilds.</title>
        <authorList>
            <consortium name="Lawrence Berkeley National Laboratory"/>
            <person name="Harder C.B."/>
            <person name="Miyauchi S."/>
            <person name="Viragh M."/>
            <person name="Kuo A."/>
            <person name="Thoen E."/>
            <person name="Andreopoulos B."/>
            <person name="Lu D."/>
            <person name="Skrede I."/>
            <person name="Drula E."/>
            <person name="Henrissat B."/>
            <person name="Morin E."/>
            <person name="Kohler A."/>
            <person name="Barry K."/>
            <person name="LaButti K."/>
            <person name="Morin E."/>
            <person name="Salamov A."/>
            <person name="Lipzen A."/>
            <person name="Mereny Z."/>
            <person name="Hegedus B."/>
            <person name="Baldrian P."/>
            <person name="Stursova M."/>
            <person name="Weitz H."/>
            <person name="Taylor A."/>
            <person name="Grigoriev I.V."/>
            <person name="Nagy L.G."/>
            <person name="Martin F."/>
            <person name="Kauserud H."/>
        </authorList>
    </citation>
    <scope>NUCLEOTIDE SEQUENCE</scope>
    <source>
        <strain evidence="1">9284</strain>
    </source>
</reference>
<dbReference type="InterPro" id="IPR032675">
    <property type="entry name" value="LRR_dom_sf"/>
</dbReference>
<protein>
    <recommendedName>
        <fullName evidence="3">F-box domain-containing protein</fullName>
    </recommendedName>
</protein>
<dbReference type="EMBL" id="JARKIF010000013">
    <property type="protein sequence ID" value="KAJ7624886.1"/>
    <property type="molecule type" value="Genomic_DNA"/>
</dbReference>
<dbReference type="Proteomes" id="UP001221142">
    <property type="component" value="Unassembled WGS sequence"/>
</dbReference>
<proteinExistence type="predicted"/>
<organism evidence="1 2">
    <name type="scientific">Roridomyces roridus</name>
    <dbReference type="NCBI Taxonomy" id="1738132"/>
    <lineage>
        <taxon>Eukaryota</taxon>
        <taxon>Fungi</taxon>
        <taxon>Dikarya</taxon>
        <taxon>Basidiomycota</taxon>
        <taxon>Agaricomycotina</taxon>
        <taxon>Agaricomycetes</taxon>
        <taxon>Agaricomycetidae</taxon>
        <taxon>Agaricales</taxon>
        <taxon>Marasmiineae</taxon>
        <taxon>Mycenaceae</taxon>
        <taxon>Roridomyces</taxon>
    </lineage>
</organism>
<sequence length="492" mass="55223">MYNGAKLRSCLADVEAQISSLQSQLVRLQADRANILGKLAAVVYPVFSLPNEVTAEIFDQYVAWSPIQGCSPMILAAVCSLWRDVALSTPRVWTRLDPGHHFKYTPLERDEEDARDTRLVELLRMWLPRAGALSVDIRIRLPDVDRPAYAEIFRLLAEHSARLRVLDLFATDGIEFPTGCLGPFPSLTTISFSTHYDEISIPSLLNAPQLREVSFRDSKFLGNSEWQSLLPWTQLTVLRGFRQDILAWLRILEQTPNLELLEFACDDELEETIPTPPVLLPRLHTLILGDGTSQEILPFLNLPALRKFHLETVIGLCQGIVESLVERSACTPVDMYLSVEDLDDMGALRRCLQASPTIKSLEVNCRRLADDDTFSVKELLGLMHGTSGSPLLPAPSSLSISDCPTPVRLSWLVDMLAFRTGAGIMVRLESFKLSFFERHREALNRVQDHQSLDDVRGKLREMCAAGLKVDIQPAVDWLNVEINAKTIEPICL</sequence>